<dbReference type="Proteomes" id="UP000270094">
    <property type="component" value="Unassembled WGS sequence"/>
</dbReference>
<feature type="region of interest" description="Disordered" evidence="1">
    <location>
        <begin position="1"/>
        <end position="56"/>
    </location>
</feature>
<evidence type="ECO:0000313" key="3">
    <source>
        <dbReference type="Proteomes" id="UP000270094"/>
    </source>
</evidence>
<organism evidence="2 3">
    <name type="scientific">Strongylus vulgaris</name>
    <name type="common">Blood worm</name>
    <dbReference type="NCBI Taxonomy" id="40348"/>
    <lineage>
        <taxon>Eukaryota</taxon>
        <taxon>Metazoa</taxon>
        <taxon>Ecdysozoa</taxon>
        <taxon>Nematoda</taxon>
        <taxon>Chromadorea</taxon>
        <taxon>Rhabditida</taxon>
        <taxon>Rhabditina</taxon>
        <taxon>Rhabditomorpha</taxon>
        <taxon>Strongyloidea</taxon>
        <taxon>Strongylidae</taxon>
        <taxon>Strongylus</taxon>
    </lineage>
</organism>
<sequence length="73" mass="7819">MDSKEQSKGEGSTPSAETGEKAVSGGRTPQLGSDEDALRQKSAGLTPNSPFAERISAEDPSKVFLFDFRFLIL</sequence>
<evidence type="ECO:0000313" key="2">
    <source>
        <dbReference type="EMBL" id="VDM81556.1"/>
    </source>
</evidence>
<evidence type="ECO:0000256" key="1">
    <source>
        <dbReference type="SAM" id="MobiDB-lite"/>
    </source>
</evidence>
<dbReference type="EMBL" id="UYYB01113475">
    <property type="protein sequence ID" value="VDM81556.1"/>
    <property type="molecule type" value="Genomic_DNA"/>
</dbReference>
<accession>A0A3P7JDZ1</accession>
<dbReference type="AlphaFoldDB" id="A0A3P7JDZ1"/>
<proteinExistence type="predicted"/>
<name>A0A3P7JDZ1_STRVU</name>
<gene>
    <name evidence="2" type="ORF">SVUK_LOCUS16554</name>
</gene>
<reference evidence="2 3" key="1">
    <citation type="submission" date="2018-11" db="EMBL/GenBank/DDBJ databases">
        <authorList>
            <consortium name="Pathogen Informatics"/>
        </authorList>
    </citation>
    <scope>NUCLEOTIDE SEQUENCE [LARGE SCALE GENOMIC DNA]</scope>
</reference>
<protein>
    <submittedName>
        <fullName evidence="2">Uncharacterized protein</fullName>
    </submittedName>
</protein>
<keyword evidence="3" id="KW-1185">Reference proteome</keyword>